<organism evidence="1 2">
    <name type="scientific">Nostoc linckia FACHB-391</name>
    <dbReference type="NCBI Taxonomy" id="2692906"/>
    <lineage>
        <taxon>Bacteria</taxon>
        <taxon>Bacillati</taxon>
        <taxon>Cyanobacteriota</taxon>
        <taxon>Cyanophyceae</taxon>
        <taxon>Nostocales</taxon>
        <taxon>Nostocaceae</taxon>
        <taxon>Nostoc</taxon>
    </lineage>
</organism>
<protein>
    <recommendedName>
        <fullName evidence="3">Bacteriocin</fullName>
    </recommendedName>
</protein>
<accession>A0ABR8ETM6</accession>
<evidence type="ECO:0008006" key="3">
    <source>
        <dbReference type="Google" id="ProtNLM"/>
    </source>
</evidence>
<sequence>MSDQNITPDLLVELSTEEQQLLSGGIYGYYGGYGRGYGRGYGHHYGRRYGHHYGRRYC</sequence>
<evidence type="ECO:0000313" key="1">
    <source>
        <dbReference type="EMBL" id="MBD2560244.1"/>
    </source>
</evidence>
<reference evidence="1 2" key="1">
    <citation type="journal article" date="2020" name="ISME J.">
        <title>Comparative genomics reveals insights into cyanobacterial evolution and habitat adaptation.</title>
        <authorList>
            <person name="Chen M.Y."/>
            <person name="Teng W.K."/>
            <person name="Zhao L."/>
            <person name="Hu C.X."/>
            <person name="Zhou Y.K."/>
            <person name="Han B.P."/>
            <person name="Song L.R."/>
            <person name="Shu W.S."/>
        </authorList>
    </citation>
    <scope>NUCLEOTIDE SEQUENCE [LARGE SCALE GENOMIC DNA]</scope>
    <source>
        <strain evidence="1 2">FACHB-391</strain>
    </source>
</reference>
<evidence type="ECO:0000313" key="2">
    <source>
        <dbReference type="Proteomes" id="UP000604661"/>
    </source>
</evidence>
<dbReference type="Proteomes" id="UP000604661">
    <property type="component" value="Unassembled WGS sequence"/>
</dbReference>
<gene>
    <name evidence="1" type="ORF">H6G95_06335</name>
</gene>
<dbReference type="EMBL" id="JACJTE010000004">
    <property type="protein sequence ID" value="MBD2560244.1"/>
    <property type="molecule type" value="Genomic_DNA"/>
</dbReference>
<proteinExistence type="predicted"/>
<keyword evidence="2" id="KW-1185">Reference proteome</keyword>
<dbReference type="RefSeq" id="WP_190891974.1">
    <property type="nucleotide sequence ID" value="NZ_JACJTE010000004.1"/>
</dbReference>
<name>A0ABR8ETM6_NOSLI</name>
<comment type="caution">
    <text evidence="1">The sequence shown here is derived from an EMBL/GenBank/DDBJ whole genome shotgun (WGS) entry which is preliminary data.</text>
</comment>